<dbReference type="CDD" id="cd09895">
    <property type="entry name" value="NGN_SP_UpxY"/>
    <property type="match status" value="1"/>
</dbReference>
<keyword evidence="3" id="KW-0804">Transcription</keyword>
<dbReference type="InterPro" id="IPR006645">
    <property type="entry name" value="NGN-like_dom"/>
</dbReference>
<keyword evidence="2" id="KW-0805">Transcription regulation</keyword>
<evidence type="ECO:0000256" key="1">
    <source>
        <dbReference type="ARBA" id="ARBA00022814"/>
    </source>
</evidence>
<keyword evidence="1" id="KW-0889">Transcription antitermination</keyword>
<dbReference type="SUPFAM" id="SSF82679">
    <property type="entry name" value="N-utilization substance G protein NusG, N-terminal domain"/>
    <property type="match status" value="1"/>
</dbReference>
<evidence type="ECO:0000313" key="6">
    <source>
        <dbReference type="EMBL" id="WOF14389.1"/>
    </source>
</evidence>
<sequence length="164" mass="17914">MEKTNWYAVFTASRAEKRVKERLEQAGIENYLPVREVEFVRDGLVKRLEVPVITGCIFVRVSEINLPSVLSIGGVIALLKEKQGPVVISDEQLDSLRILNERAEMIEVVNGKIPVGSGVRVIQGELTGVQGELVEVAGGHRIMVHVPCLIGVCANVSLDCVKAL</sequence>
<dbReference type="Proteomes" id="UP000576368">
    <property type="component" value="Unassembled WGS sequence"/>
</dbReference>
<gene>
    <name evidence="6" type="ORF">F1644_19975</name>
    <name evidence="5" type="ORF">GGR15_001554</name>
</gene>
<organism evidence="5 7">
    <name type="scientific">Butyricimonas paravirosa</name>
    <dbReference type="NCBI Taxonomy" id="1472417"/>
    <lineage>
        <taxon>Bacteria</taxon>
        <taxon>Pseudomonadati</taxon>
        <taxon>Bacteroidota</taxon>
        <taxon>Bacteroidia</taxon>
        <taxon>Bacteroidales</taxon>
        <taxon>Odoribacteraceae</taxon>
        <taxon>Butyricimonas</taxon>
    </lineage>
</organism>
<dbReference type="GO" id="GO:0006354">
    <property type="term" value="P:DNA-templated transcription elongation"/>
    <property type="evidence" value="ECO:0007669"/>
    <property type="project" value="InterPro"/>
</dbReference>
<proteinExistence type="predicted"/>
<dbReference type="Gene3D" id="3.30.70.940">
    <property type="entry name" value="NusG, N-terminal domain"/>
    <property type="match status" value="1"/>
</dbReference>
<evidence type="ECO:0000256" key="3">
    <source>
        <dbReference type="ARBA" id="ARBA00023163"/>
    </source>
</evidence>
<evidence type="ECO:0000313" key="5">
    <source>
        <dbReference type="EMBL" id="NJC17937.1"/>
    </source>
</evidence>
<dbReference type="RefSeq" id="WP_118304234.1">
    <property type="nucleotide sequence ID" value="NZ_BMPA01000006.1"/>
</dbReference>
<reference evidence="5 7" key="2">
    <citation type="submission" date="2020-03" db="EMBL/GenBank/DDBJ databases">
        <title>Genomic Encyclopedia of Type Strains, Phase IV (KMG-IV): sequencing the most valuable type-strain genomes for metagenomic binning, comparative biology and taxonomic classification.</title>
        <authorList>
            <person name="Goeker M."/>
        </authorList>
    </citation>
    <scope>NUCLEOTIDE SEQUENCE [LARGE SCALE GENOMIC DNA]</scope>
    <source>
        <strain evidence="5 7">DSM 105722</strain>
    </source>
</reference>
<dbReference type="GeneID" id="86893624"/>
<dbReference type="InterPro" id="IPR043425">
    <property type="entry name" value="NusG-like"/>
</dbReference>
<dbReference type="AlphaFoldDB" id="A0A7X6BJS4"/>
<dbReference type="PANTHER" id="PTHR30265:SF4">
    <property type="entry name" value="KOW MOTIF FAMILY PROTEIN, EXPRESSED"/>
    <property type="match status" value="1"/>
</dbReference>
<evidence type="ECO:0000256" key="2">
    <source>
        <dbReference type="ARBA" id="ARBA00023015"/>
    </source>
</evidence>
<keyword evidence="8" id="KW-1185">Reference proteome</keyword>
<dbReference type="GO" id="GO:0031564">
    <property type="term" value="P:transcription antitermination"/>
    <property type="evidence" value="ECO:0007669"/>
    <property type="project" value="UniProtKB-KW"/>
</dbReference>
<protein>
    <submittedName>
        <fullName evidence="5">Transcription antitermination factor NusG</fullName>
    </submittedName>
    <submittedName>
        <fullName evidence="6">UpxY family transcription antiterminator</fullName>
    </submittedName>
</protein>
<evidence type="ECO:0000313" key="7">
    <source>
        <dbReference type="Proteomes" id="UP000576368"/>
    </source>
</evidence>
<dbReference type="Proteomes" id="UP001302374">
    <property type="component" value="Chromosome"/>
</dbReference>
<dbReference type="EMBL" id="CP043839">
    <property type="protein sequence ID" value="WOF14389.1"/>
    <property type="molecule type" value="Genomic_DNA"/>
</dbReference>
<dbReference type="Pfam" id="PF02357">
    <property type="entry name" value="NusG"/>
    <property type="match status" value="1"/>
</dbReference>
<evidence type="ECO:0000313" key="8">
    <source>
        <dbReference type="Proteomes" id="UP001302374"/>
    </source>
</evidence>
<accession>A0A7X6BJS4</accession>
<feature type="domain" description="NusG-like N-terminal" evidence="4">
    <location>
        <begin position="5"/>
        <end position="97"/>
    </location>
</feature>
<evidence type="ECO:0000259" key="4">
    <source>
        <dbReference type="Pfam" id="PF02357"/>
    </source>
</evidence>
<dbReference type="InterPro" id="IPR036735">
    <property type="entry name" value="NGN_dom_sf"/>
</dbReference>
<dbReference type="EMBL" id="JAATLI010000005">
    <property type="protein sequence ID" value="NJC17937.1"/>
    <property type="molecule type" value="Genomic_DNA"/>
</dbReference>
<dbReference type="PANTHER" id="PTHR30265">
    <property type="entry name" value="RHO-INTERACTING TRANSCRIPTION TERMINATION FACTOR NUSG"/>
    <property type="match status" value="1"/>
</dbReference>
<reference evidence="6 8" key="1">
    <citation type="submission" date="2019-09" db="EMBL/GenBank/DDBJ databases">
        <title>Butyricimonas paravirosa DSM 105722 (=214-4 = JCM 18677 = CCUG 65563).</title>
        <authorList>
            <person name="Le Roy T."/>
            <person name="Cani P.D."/>
        </authorList>
    </citation>
    <scope>NUCLEOTIDE SEQUENCE [LARGE SCALE GENOMIC DNA]</scope>
    <source>
        <strain evidence="6 8">DSM 105722</strain>
    </source>
</reference>
<name>A0A7X6BJS4_9BACT</name>
<dbReference type="NCBIfam" id="NF033644">
    <property type="entry name" value="antiterm_UpxY"/>
    <property type="match status" value="1"/>
</dbReference>